<dbReference type="Pfam" id="PF02463">
    <property type="entry name" value="SMC_N"/>
    <property type="match status" value="1"/>
</dbReference>
<comment type="similarity">
    <text evidence="2 9">Belongs to the RecN family.</text>
</comment>
<name>A0A1H9A786_9BACI</name>
<accession>A0A1H9A786</accession>
<evidence type="ECO:0000256" key="4">
    <source>
        <dbReference type="ARBA" id="ARBA00022741"/>
    </source>
</evidence>
<evidence type="ECO:0000259" key="11">
    <source>
        <dbReference type="Pfam" id="PF02463"/>
    </source>
</evidence>
<feature type="domain" description="RecF/RecN/SMC N-terminal" evidence="11">
    <location>
        <begin position="2"/>
        <end position="523"/>
    </location>
</feature>
<evidence type="ECO:0000256" key="7">
    <source>
        <dbReference type="ARBA" id="ARBA00023204"/>
    </source>
</evidence>
<evidence type="ECO:0000256" key="2">
    <source>
        <dbReference type="ARBA" id="ARBA00009441"/>
    </source>
</evidence>
<evidence type="ECO:0000256" key="8">
    <source>
        <dbReference type="ARBA" id="ARBA00033408"/>
    </source>
</evidence>
<dbReference type="AlphaFoldDB" id="A0A1H9A786"/>
<dbReference type="InterPro" id="IPR004604">
    <property type="entry name" value="DNA_recomb/repair_RecN"/>
</dbReference>
<evidence type="ECO:0000256" key="6">
    <source>
        <dbReference type="ARBA" id="ARBA00022840"/>
    </source>
</evidence>
<protein>
    <recommendedName>
        <fullName evidence="3 9">DNA repair protein RecN</fullName>
    </recommendedName>
    <alternativeName>
        <fullName evidence="8 9">Recombination protein N</fullName>
    </alternativeName>
</protein>
<evidence type="ECO:0000256" key="1">
    <source>
        <dbReference type="ARBA" id="ARBA00003618"/>
    </source>
</evidence>
<evidence type="ECO:0000256" key="5">
    <source>
        <dbReference type="ARBA" id="ARBA00022763"/>
    </source>
</evidence>
<feature type="coiled-coil region" evidence="10">
    <location>
        <begin position="322"/>
        <end position="366"/>
    </location>
</feature>
<dbReference type="Gene3D" id="3.40.50.300">
    <property type="entry name" value="P-loop containing nucleotide triphosphate hydrolases"/>
    <property type="match status" value="2"/>
</dbReference>
<dbReference type="Proteomes" id="UP000199427">
    <property type="component" value="Unassembled WGS sequence"/>
</dbReference>
<keyword evidence="4" id="KW-0547">Nucleotide-binding</keyword>
<evidence type="ECO:0000256" key="9">
    <source>
        <dbReference type="PIRNR" id="PIRNR003128"/>
    </source>
</evidence>
<keyword evidence="10" id="KW-0175">Coiled coil</keyword>
<dbReference type="STRING" id="571933.SAMN05216362_102178"/>
<dbReference type="GO" id="GO:0006281">
    <property type="term" value="P:DNA repair"/>
    <property type="evidence" value="ECO:0007669"/>
    <property type="project" value="UniProtKB-KW"/>
</dbReference>
<dbReference type="SUPFAM" id="SSF52540">
    <property type="entry name" value="P-loop containing nucleoside triphosphate hydrolases"/>
    <property type="match status" value="1"/>
</dbReference>
<dbReference type="FunFam" id="3.40.50.300:FF:000319">
    <property type="entry name" value="DNA repair protein RecN"/>
    <property type="match status" value="1"/>
</dbReference>
<gene>
    <name evidence="12" type="ORF">SAMN05216362_102178</name>
</gene>
<dbReference type="EMBL" id="FOES01000002">
    <property type="protein sequence ID" value="SEP72592.1"/>
    <property type="molecule type" value="Genomic_DNA"/>
</dbReference>
<dbReference type="InterPro" id="IPR003395">
    <property type="entry name" value="RecF/RecN/SMC_N"/>
</dbReference>
<evidence type="ECO:0000256" key="10">
    <source>
        <dbReference type="SAM" id="Coils"/>
    </source>
</evidence>
<keyword evidence="13" id="KW-1185">Reference proteome</keyword>
<dbReference type="GO" id="GO:0009432">
    <property type="term" value="P:SOS response"/>
    <property type="evidence" value="ECO:0007669"/>
    <property type="project" value="TreeGrafter"/>
</dbReference>
<dbReference type="GO" id="GO:0005524">
    <property type="term" value="F:ATP binding"/>
    <property type="evidence" value="ECO:0007669"/>
    <property type="project" value="UniProtKB-KW"/>
</dbReference>
<dbReference type="PANTHER" id="PTHR11059">
    <property type="entry name" value="DNA REPAIR PROTEIN RECN"/>
    <property type="match status" value="1"/>
</dbReference>
<dbReference type="CDD" id="cd03241">
    <property type="entry name" value="ABC_RecN"/>
    <property type="match status" value="2"/>
</dbReference>
<evidence type="ECO:0000313" key="13">
    <source>
        <dbReference type="Proteomes" id="UP000199427"/>
    </source>
</evidence>
<proteinExistence type="inferred from homology"/>
<dbReference type="FunFam" id="3.40.50.300:FF:000356">
    <property type="entry name" value="DNA repair protein RecN"/>
    <property type="match status" value="1"/>
</dbReference>
<keyword evidence="5 9" id="KW-0227">DNA damage</keyword>
<dbReference type="NCBIfam" id="NF008121">
    <property type="entry name" value="PRK10869.1"/>
    <property type="match status" value="1"/>
</dbReference>
<dbReference type="OrthoDB" id="9806954at2"/>
<dbReference type="RefSeq" id="WP_091772357.1">
    <property type="nucleotide sequence ID" value="NZ_FOES01000002.1"/>
</dbReference>
<keyword evidence="7 9" id="KW-0234">DNA repair</keyword>
<evidence type="ECO:0000256" key="3">
    <source>
        <dbReference type="ARBA" id="ARBA00021315"/>
    </source>
</evidence>
<comment type="function">
    <text evidence="1 9">May be involved in recombinational repair of damaged DNA.</text>
</comment>
<sequence length="571" mass="65747">MLAEINIENFAIIDEISLIFQDGLTVLTGETGAGKSIIIDAIQLLAGARASVEFVRHEADQANLEGIFFIDDSNHPVYNVMKQFDLPIDEEGSIILQRQITSKGKSICRVNGKLITLGILKEIGQSLIDIHSQHETQSLMQPEKHIELLDHYKVEKISQAKESYLKLFYDYERLLKRFKELSENEQEIAQRIDLIKFQLNELHEAGLELDEDDRLEEERQQLANFERIFDSLQSTYYALYGESKGLDYLSHAMTSLEQLEDVNDTYKHLSEQLKSNYYVIEELSFEIRNHLDQLEFQPERLNEIEKRLHEINRLKRKYGKGVNELLELMAKMEEELEQLENKDTHIQALENQIKEVEKDTLMEAEQLHQVRKEISDELCAAIHQELKDLYLDKSQFNVSFDTFTGHIHWKDQSIKLTKNGLDQVQFMISTNPGEPLKPLQKVASGGEISRIMLALKRIFAEHQNMTSVIFDEVDTGVSGRVAQAIAQKIHQISNESQVLCITHLPQVAAMADHHLLIEKNQKQNRTTTSVIKLNREQSVLEISRMMSGTEITDTTLQHAEELIEQAKQSVN</sequence>
<feature type="coiled-coil region" evidence="10">
    <location>
        <begin position="215"/>
        <end position="276"/>
    </location>
</feature>
<keyword evidence="6" id="KW-0067">ATP-binding</keyword>
<dbReference type="InterPro" id="IPR027417">
    <property type="entry name" value="P-loop_NTPase"/>
</dbReference>
<dbReference type="PANTHER" id="PTHR11059:SF0">
    <property type="entry name" value="DNA REPAIR PROTEIN RECN"/>
    <property type="match status" value="1"/>
</dbReference>
<dbReference type="NCBIfam" id="TIGR00634">
    <property type="entry name" value="recN"/>
    <property type="match status" value="1"/>
</dbReference>
<dbReference type="PIRSF" id="PIRSF003128">
    <property type="entry name" value="RecN"/>
    <property type="match status" value="1"/>
</dbReference>
<dbReference type="GO" id="GO:0006310">
    <property type="term" value="P:DNA recombination"/>
    <property type="evidence" value="ECO:0007669"/>
    <property type="project" value="InterPro"/>
</dbReference>
<reference evidence="12 13" key="1">
    <citation type="submission" date="2016-10" db="EMBL/GenBank/DDBJ databases">
        <authorList>
            <person name="de Groot N.N."/>
        </authorList>
    </citation>
    <scope>NUCLEOTIDE SEQUENCE [LARGE SCALE GENOMIC DNA]</scope>
    <source>
        <strain evidence="12 13">DSM 21633</strain>
    </source>
</reference>
<evidence type="ECO:0000313" key="12">
    <source>
        <dbReference type="EMBL" id="SEP72592.1"/>
    </source>
</evidence>
<dbReference type="GO" id="GO:0043590">
    <property type="term" value="C:bacterial nucleoid"/>
    <property type="evidence" value="ECO:0007669"/>
    <property type="project" value="TreeGrafter"/>
</dbReference>
<organism evidence="12 13">
    <name type="scientific">Piscibacillus halophilus</name>
    <dbReference type="NCBI Taxonomy" id="571933"/>
    <lineage>
        <taxon>Bacteria</taxon>
        <taxon>Bacillati</taxon>
        <taxon>Bacillota</taxon>
        <taxon>Bacilli</taxon>
        <taxon>Bacillales</taxon>
        <taxon>Bacillaceae</taxon>
        <taxon>Piscibacillus</taxon>
    </lineage>
</organism>